<evidence type="ECO:0000313" key="2">
    <source>
        <dbReference type="EMBL" id="TXJ56193.1"/>
    </source>
</evidence>
<feature type="transmembrane region" description="Helical" evidence="1">
    <location>
        <begin position="40"/>
        <end position="61"/>
    </location>
</feature>
<proteinExistence type="predicted"/>
<dbReference type="Proteomes" id="UP000325013">
    <property type="component" value="Unassembled WGS sequence"/>
</dbReference>
<reference evidence="2 3" key="1">
    <citation type="journal article" date="1992" name="Lakartidningen">
        <title>[Penicillin V and not amoxicillin is the first choice preparation in acute otitis].</title>
        <authorList>
            <person name="Kamme C."/>
            <person name="Lundgren K."/>
            <person name="Prellner K."/>
        </authorList>
    </citation>
    <scope>NUCLEOTIDE SEQUENCE [LARGE SCALE GENOMIC DNA]</scope>
    <source>
        <strain evidence="2 3">PC2777IV</strain>
    </source>
</reference>
<protein>
    <submittedName>
        <fullName evidence="2">Uncharacterized protein</fullName>
    </submittedName>
</protein>
<name>A0A5C8G2F8_9SPIR</name>
<keyword evidence="1" id="KW-1133">Transmembrane helix</keyword>
<dbReference type="AlphaFoldDB" id="A0A5C8G2F8"/>
<dbReference type="RefSeq" id="WP_147529142.1">
    <property type="nucleotide sequence ID" value="NZ_SAYJ01000017.1"/>
</dbReference>
<sequence length="128" mass="15364">MVRFLRKIFVVLPFILRLIFMFKPDYINFIQTIYNKNNNLFLIIILIISILYIINLITFIISRKNRVNIKYVKGNDTFKLKGKKDNFIITKNGKHQFLVKDGMIIAYKPTKLFSKFKYYKDNKNIEGE</sequence>
<dbReference type="EMBL" id="SAYJ01000017">
    <property type="protein sequence ID" value="TXJ56193.1"/>
    <property type="molecule type" value="Genomic_DNA"/>
</dbReference>
<evidence type="ECO:0000256" key="1">
    <source>
        <dbReference type="SAM" id="Phobius"/>
    </source>
</evidence>
<keyword evidence="1" id="KW-0812">Transmembrane</keyword>
<keyword evidence="1" id="KW-0472">Membrane</keyword>
<accession>A0A5C8G2F8</accession>
<evidence type="ECO:0000313" key="3">
    <source>
        <dbReference type="Proteomes" id="UP000325013"/>
    </source>
</evidence>
<comment type="caution">
    <text evidence="2">The sequence shown here is derived from an EMBL/GenBank/DDBJ whole genome shotgun (WGS) entry which is preliminary data.</text>
</comment>
<organism evidence="2 3">
    <name type="scientific">Brachyspira aalborgi</name>
    <dbReference type="NCBI Taxonomy" id="29522"/>
    <lineage>
        <taxon>Bacteria</taxon>
        <taxon>Pseudomonadati</taxon>
        <taxon>Spirochaetota</taxon>
        <taxon>Spirochaetia</taxon>
        <taxon>Brachyspirales</taxon>
        <taxon>Brachyspiraceae</taxon>
        <taxon>Brachyspira</taxon>
    </lineage>
</organism>
<gene>
    <name evidence="2" type="ORF">EPJ67_08005</name>
</gene>